<evidence type="ECO:0000313" key="3">
    <source>
        <dbReference type="Proteomes" id="UP000077069"/>
    </source>
</evidence>
<dbReference type="Pfam" id="PF00856">
    <property type="entry name" value="SET"/>
    <property type="match status" value="1"/>
</dbReference>
<dbReference type="PANTHER" id="PTHR47643">
    <property type="entry name" value="TPR DOMAIN PROTEIN (AFU_ORTHOLOGUE AFUA_5G12710)"/>
    <property type="match status" value="1"/>
</dbReference>
<dbReference type="STRING" id="1460663.A0A177C1S7"/>
<dbReference type="InterPro" id="IPR053209">
    <property type="entry name" value="Gramillin-biosynth_MTr"/>
</dbReference>
<organism evidence="2 3">
    <name type="scientific">Paraphaeosphaeria sporulosa</name>
    <dbReference type="NCBI Taxonomy" id="1460663"/>
    <lineage>
        <taxon>Eukaryota</taxon>
        <taxon>Fungi</taxon>
        <taxon>Dikarya</taxon>
        <taxon>Ascomycota</taxon>
        <taxon>Pezizomycotina</taxon>
        <taxon>Dothideomycetes</taxon>
        <taxon>Pleosporomycetidae</taxon>
        <taxon>Pleosporales</taxon>
        <taxon>Massarineae</taxon>
        <taxon>Didymosphaeriaceae</taxon>
        <taxon>Paraphaeosphaeria</taxon>
    </lineage>
</organism>
<gene>
    <name evidence="2" type="ORF">CC84DRAFT_1180578</name>
</gene>
<dbReference type="InterPro" id="IPR011990">
    <property type="entry name" value="TPR-like_helical_dom_sf"/>
</dbReference>
<dbReference type="AlphaFoldDB" id="A0A177C1S7"/>
<proteinExistence type="predicted"/>
<dbReference type="GeneID" id="28763970"/>
<reference evidence="2 3" key="1">
    <citation type="submission" date="2016-05" db="EMBL/GenBank/DDBJ databases">
        <title>Comparative analysis of secretome profiles of manganese(II)-oxidizing ascomycete fungi.</title>
        <authorList>
            <consortium name="DOE Joint Genome Institute"/>
            <person name="Zeiner C.A."/>
            <person name="Purvine S.O."/>
            <person name="Zink E.M."/>
            <person name="Wu S."/>
            <person name="Pasa-Tolic L."/>
            <person name="Chaput D.L."/>
            <person name="Haridas S."/>
            <person name="Grigoriev I.V."/>
            <person name="Santelli C.M."/>
            <person name="Hansel C.M."/>
        </authorList>
    </citation>
    <scope>NUCLEOTIDE SEQUENCE [LARGE SCALE GENOMIC DNA]</scope>
    <source>
        <strain evidence="2 3">AP3s5-JAC2a</strain>
    </source>
</reference>
<dbReference type="EMBL" id="KV441559">
    <property type="protein sequence ID" value="OAG00580.1"/>
    <property type="molecule type" value="Genomic_DNA"/>
</dbReference>
<keyword evidence="3" id="KW-1185">Reference proteome</keyword>
<dbReference type="PROSITE" id="PS50280">
    <property type="entry name" value="SET"/>
    <property type="match status" value="1"/>
</dbReference>
<dbReference type="InterPro" id="IPR001214">
    <property type="entry name" value="SET_dom"/>
</dbReference>
<dbReference type="InParanoid" id="A0A177C1S7"/>
<evidence type="ECO:0000259" key="1">
    <source>
        <dbReference type="PROSITE" id="PS50280"/>
    </source>
</evidence>
<dbReference type="SUPFAM" id="SSF82199">
    <property type="entry name" value="SET domain"/>
    <property type="match status" value="1"/>
</dbReference>
<sequence>MALSTGINNTYEEVPDLAKEFVNKAPDETGQRPKFKVSRDTLVRTHQRHLKLLSEGSVPVRSLVLPKPYPPARGLVEATSTKAVHLGDLRIDSRDGDAVLLLRTITAPYVWSSTVTVAEDETGDVARLTVCNLEDNVVDPIVTEGTILAIRQPCWTRLVDGGYHIRVDHPSDLVLLQPNDDLVPEAWRDDDGQNFKGDAAQCKKEGDMMFLKKRFRQALELYTKGLQHVSTTPDSAAEIDLYRKRCGVSIVLLRLDDAAKDLAEAIATHARSTPDLSSSELADASIVKAWLQNRSTEDPLHISTRIPRPLKELAARIKFDIGINQSTPDYNLSVISAYVGPLTLHVDAANYISDTEVRETGSRGRGLFAKKDFKEGELICAEKAFVLPGYFMQDRNSDCLLYSLGDGTAAPRPGAWLFKELVQKLRWNPSLRKEFFDMGDGGYWEEHGWELAEEEDIPVDVFRVEYIRRLNCFSAPTRSSDLLNQPPNSNPELRNGFWTHASYANHSCLPNSIRTFIGDLRFLRAARDIAAGEEITNQYVAPDIDIDERQEKLRTTWGFECDCQLCIIDGSVSEGTRKERLRQFEELKSTVMKLGEKGAPTITSLKKIARALREMEILYSPSRIEGQTTEDPYATLPRLALVHPTLFLTEAWRSVKNIDRTIEYALKLLRNFGLVVTTEGGKLEVVHNAGFVNVETVRALNYLAEGYTSRGEDELAAQCREKAKQWYIIITGSEVGAEQFFGSEQFFS</sequence>
<dbReference type="PANTHER" id="PTHR47643:SF2">
    <property type="entry name" value="TPR DOMAIN PROTEIN (AFU_ORTHOLOGUE AFUA_5G12710)"/>
    <property type="match status" value="1"/>
</dbReference>
<dbReference type="OrthoDB" id="438641at2759"/>
<dbReference type="RefSeq" id="XP_018030945.1">
    <property type="nucleotide sequence ID" value="XM_018180484.1"/>
</dbReference>
<dbReference type="Gene3D" id="1.25.40.10">
    <property type="entry name" value="Tetratricopeptide repeat domain"/>
    <property type="match status" value="1"/>
</dbReference>
<accession>A0A177C1S7</accession>
<dbReference type="InterPro" id="IPR046341">
    <property type="entry name" value="SET_dom_sf"/>
</dbReference>
<feature type="domain" description="SET" evidence="1">
    <location>
        <begin position="353"/>
        <end position="540"/>
    </location>
</feature>
<dbReference type="SUPFAM" id="SSF48452">
    <property type="entry name" value="TPR-like"/>
    <property type="match status" value="1"/>
</dbReference>
<dbReference type="Gene3D" id="2.170.270.10">
    <property type="entry name" value="SET domain"/>
    <property type="match status" value="1"/>
</dbReference>
<dbReference type="Proteomes" id="UP000077069">
    <property type="component" value="Unassembled WGS sequence"/>
</dbReference>
<evidence type="ECO:0000313" key="2">
    <source>
        <dbReference type="EMBL" id="OAG00580.1"/>
    </source>
</evidence>
<protein>
    <recommendedName>
        <fullName evidence="1">SET domain-containing protein</fullName>
    </recommendedName>
</protein>
<dbReference type="SMART" id="SM00317">
    <property type="entry name" value="SET"/>
    <property type="match status" value="1"/>
</dbReference>
<name>A0A177C1S7_9PLEO</name>
<dbReference type="CDD" id="cd20071">
    <property type="entry name" value="SET_SMYD"/>
    <property type="match status" value="1"/>
</dbReference>